<reference evidence="2 3" key="1">
    <citation type="submission" date="2020-01" db="EMBL/GenBank/DDBJ databases">
        <title>Microvirga sp. nov., an arsenate reduction bacterium isolated from Tibet hotspring sediments.</title>
        <authorList>
            <person name="Yuan C.-G."/>
        </authorList>
    </citation>
    <scope>NUCLEOTIDE SEQUENCE [LARGE SCALE GENOMIC DNA]</scope>
    <source>
        <strain evidence="2 3">SYSU G3D203</strain>
    </source>
</reference>
<evidence type="ECO:0000259" key="1">
    <source>
        <dbReference type="Pfam" id="PF01850"/>
    </source>
</evidence>
<keyword evidence="3" id="KW-1185">Reference proteome</keyword>
<comment type="caution">
    <text evidence="2">The sequence shown here is derived from an EMBL/GenBank/DDBJ whole genome shotgun (WGS) entry which is preliminary data.</text>
</comment>
<sequence>MTAIKSAYLDANAVIRFVESEDDGLLFLFEQAAAGLLQLVTSELTLAEVLVGPLKDGDQKLAGIYEEFLTSDETLEIRPVDRSVLRRSAEIRATLGNKGPDAIHIATALLTECSLFFSSDQRLRLPANLKQIELTHIHDTNEWL</sequence>
<dbReference type="Pfam" id="PF01850">
    <property type="entry name" value="PIN"/>
    <property type="match status" value="1"/>
</dbReference>
<organism evidence="2 3">
    <name type="scientific">Microvirga arsenatis</name>
    <dbReference type="NCBI Taxonomy" id="2692265"/>
    <lineage>
        <taxon>Bacteria</taxon>
        <taxon>Pseudomonadati</taxon>
        <taxon>Pseudomonadota</taxon>
        <taxon>Alphaproteobacteria</taxon>
        <taxon>Hyphomicrobiales</taxon>
        <taxon>Methylobacteriaceae</taxon>
        <taxon>Microvirga</taxon>
    </lineage>
</organism>
<dbReference type="RefSeq" id="WP_161723432.1">
    <property type="nucleotide sequence ID" value="NZ_JAAAXI010000008.1"/>
</dbReference>
<dbReference type="InterPro" id="IPR029060">
    <property type="entry name" value="PIN-like_dom_sf"/>
</dbReference>
<gene>
    <name evidence="2" type="ORF">GR303_11875</name>
</gene>
<dbReference type="InterPro" id="IPR002716">
    <property type="entry name" value="PIN_dom"/>
</dbReference>
<accession>A0ABW9YXZ2</accession>
<dbReference type="Gene3D" id="3.40.50.1010">
    <property type="entry name" value="5'-nuclease"/>
    <property type="match status" value="1"/>
</dbReference>
<protein>
    <submittedName>
        <fullName evidence="2">PIN domain-containing protein</fullName>
    </submittedName>
</protein>
<dbReference type="EMBL" id="JAAAXJ010000005">
    <property type="protein sequence ID" value="NBJ25050.1"/>
    <property type="molecule type" value="Genomic_DNA"/>
</dbReference>
<dbReference type="Proteomes" id="UP000818323">
    <property type="component" value="Unassembled WGS sequence"/>
</dbReference>
<feature type="domain" description="PIN" evidence="1">
    <location>
        <begin position="8"/>
        <end position="124"/>
    </location>
</feature>
<name>A0ABW9YXZ2_9HYPH</name>
<dbReference type="SUPFAM" id="SSF88723">
    <property type="entry name" value="PIN domain-like"/>
    <property type="match status" value="1"/>
</dbReference>
<evidence type="ECO:0000313" key="2">
    <source>
        <dbReference type="EMBL" id="NBJ25050.1"/>
    </source>
</evidence>
<proteinExistence type="predicted"/>
<evidence type="ECO:0000313" key="3">
    <source>
        <dbReference type="Proteomes" id="UP000818323"/>
    </source>
</evidence>